<proteinExistence type="predicted"/>
<evidence type="ECO:0000313" key="1">
    <source>
        <dbReference type="EMBL" id="KRZ45032.1"/>
    </source>
</evidence>
<protein>
    <submittedName>
        <fullName evidence="1">Uncharacterized protein</fullName>
    </submittedName>
</protein>
<gene>
    <name evidence="1" type="ORF">T4C_458</name>
</gene>
<reference evidence="1 2" key="1">
    <citation type="submission" date="2015-01" db="EMBL/GenBank/DDBJ databases">
        <title>Evolution of Trichinella species and genotypes.</title>
        <authorList>
            <person name="Korhonen P.K."/>
            <person name="Edoardo P."/>
            <person name="Giuseppe L.R."/>
            <person name="Gasser R.B."/>
        </authorList>
    </citation>
    <scope>NUCLEOTIDE SEQUENCE [LARGE SCALE GENOMIC DNA]</scope>
    <source>
        <strain evidence="1">ISS176</strain>
    </source>
</reference>
<sequence>MFLLAFNKQLKLLRSSACFCAVFSKGQTRIRHQIVVLKYDSRPTLMNDIYLLNMIIQHISSLFKMKRKGNPQQQEMP</sequence>
<dbReference type="AlphaFoldDB" id="A0A0V1KCW3"/>
<name>A0A0V1KCW3_TRIPS</name>
<organism evidence="1 2">
    <name type="scientific">Trichinella pseudospiralis</name>
    <name type="common">Parasitic roundworm</name>
    <dbReference type="NCBI Taxonomy" id="6337"/>
    <lineage>
        <taxon>Eukaryota</taxon>
        <taxon>Metazoa</taxon>
        <taxon>Ecdysozoa</taxon>
        <taxon>Nematoda</taxon>
        <taxon>Enoplea</taxon>
        <taxon>Dorylaimia</taxon>
        <taxon>Trichinellida</taxon>
        <taxon>Trichinellidae</taxon>
        <taxon>Trichinella</taxon>
    </lineage>
</organism>
<accession>A0A0V1KCW3</accession>
<comment type="caution">
    <text evidence="1">The sequence shown here is derived from an EMBL/GenBank/DDBJ whole genome shotgun (WGS) entry which is preliminary data.</text>
</comment>
<dbReference type="EMBL" id="JYDV01000004">
    <property type="protein sequence ID" value="KRZ45032.1"/>
    <property type="molecule type" value="Genomic_DNA"/>
</dbReference>
<dbReference type="Proteomes" id="UP000054826">
    <property type="component" value="Unassembled WGS sequence"/>
</dbReference>
<evidence type="ECO:0000313" key="2">
    <source>
        <dbReference type="Proteomes" id="UP000054826"/>
    </source>
</evidence>